<comment type="similarity">
    <text evidence="1 5 6">Belongs to the universal ribosomal protein uL15 family.</text>
</comment>
<evidence type="ECO:0000256" key="7">
    <source>
        <dbReference type="SAM" id="MobiDB-lite"/>
    </source>
</evidence>
<keyword evidence="5" id="KW-0694">RNA-binding</keyword>
<feature type="compositionally biased region" description="Gly residues" evidence="7">
    <location>
        <begin position="22"/>
        <end position="32"/>
    </location>
</feature>
<evidence type="ECO:0000313" key="9">
    <source>
        <dbReference type="EMBL" id="MBX8631894.1"/>
    </source>
</evidence>
<organism evidence="9 10">
    <name type="scientific">Candidatus Sysuiplasma superficiale</name>
    <dbReference type="NCBI Taxonomy" id="2823368"/>
    <lineage>
        <taxon>Archaea</taxon>
        <taxon>Methanobacteriati</taxon>
        <taxon>Thermoplasmatota</taxon>
        <taxon>Thermoplasmata</taxon>
        <taxon>Candidatus Sysuiplasmatales</taxon>
        <taxon>Candidatus Sysuiplasmataceae</taxon>
        <taxon>Candidatus Sysuiplasma</taxon>
    </lineage>
</organism>
<keyword evidence="3 5" id="KW-0687">Ribonucleoprotein</keyword>
<feature type="region of interest" description="Disordered" evidence="7">
    <location>
        <begin position="1"/>
        <end position="34"/>
    </location>
</feature>
<dbReference type="Gene3D" id="4.10.990.10">
    <property type="match status" value="1"/>
</dbReference>
<dbReference type="InterPro" id="IPR027386">
    <property type="entry name" value="Rbsml_uL15_N"/>
</dbReference>
<dbReference type="PROSITE" id="PS00475">
    <property type="entry name" value="RIBOSOMAL_L15"/>
    <property type="match status" value="1"/>
</dbReference>
<comment type="subunit">
    <text evidence="5">Part of the 50S ribosomal subunit.</text>
</comment>
<dbReference type="Gene3D" id="3.100.10.10">
    <property type="match status" value="1"/>
</dbReference>
<evidence type="ECO:0000313" key="10">
    <source>
        <dbReference type="Proteomes" id="UP000716004"/>
    </source>
</evidence>
<evidence type="ECO:0000256" key="3">
    <source>
        <dbReference type="ARBA" id="ARBA00023274"/>
    </source>
</evidence>
<dbReference type="GO" id="GO:0003735">
    <property type="term" value="F:structural constituent of ribosome"/>
    <property type="evidence" value="ECO:0007669"/>
    <property type="project" value="InterPro"/>
</dbReference>
<dbReference type="Pfam" id="PF00828">
    <property type="entry name" value="Ribosomal_L27A"/>
    <property type="match status" value="1"/>
</dbReference>
<comment type="caution">
    <text evidence="9">The sequence shown here is derived from an EMBL/GenBank/DDBJ whole genome shotgun (WGS) entry which is preliminary data.</text>
</comment>
<protein>
    <recommendedName>
        <fullName evidence="4 5">Large ribosomal subunit protein uL15</fullName>
    </recommendedName>
</protein>
<evidence type="ECO:0000256" key="2">
    <source>
        <dbReference type="ARBA" id="ARBA00022980"/>
    </source>
</evidence>
<sequence length="141" mass="15158">MVSRTNKFRGSRTHGRGKKSGRGAGIHGGRGNAGLHKHKFMHTLKFDPGHFGPRGFKRPLKMLREKTEITVSSLETAIPSLMSRGYAKNEEGRLIVDLQAAGYDKLVAKGAISTPVHVIVAGASARAKELVEKAGGSVMLK</sequence>
<feature type="domain" description="Large ribosomal subunit protein uL15/eL18" evidence="8">
    <location>
        <begin position="69"/>
        <end position="138"/>
    </location>
</feature>
<evidence type="ECO:0000256" key="4">
    <source>
        <dbReference type="ARBA" id="ARBA00035200"/>
    </source>
</evidence>
<keyword evidence="2 5" id="KW-0689">Ribosomal protein</keyword>
<dbReference type="InterPro" id="IPR021131">
    <property type="entry name" value="Ribosomal_uL15/eL18"/>
</dbReference>
<dbReference type="AlphaFoldDB" id="A0A8J7YKJ3"/>
<evidence type="ECO:0000259" key="8">
    <source>
        <dbReference type="Pfam" id="PF00828"/>
    </source>
</evidence>
<dbReference type="Proteomes" id="UP000716004">
    <property type="component" value="Unassembled WGS sequence"/>
</dbReference>
<dbReference type="GO" id="GO:0022625">
    <property type="term" value="C:cytosolic large ribosomal subunit"/>
    <property type="evidence" value="ECO:0007669"/>
    <property type="project" value="TreeGrafter"/>
</dbReference>
<reference evidence="9" key="1">
    <citation type="submission" date="2021-04" db="EMBL/GenBank/DDBJ databases">
        <title>Genomic insights into ecological role and evolution of a novel Thermoplasmata order Candidatus Sysuiplasmatales.</title>
        <authorList>
            <person name="Yuan Y."/>
        </authorList>
    </citation>
    <scope>NUCLEOTIDE SEQUENCE</scope>
    <source>
        <strain evidence="9">YP2-bin.285</strain>
    </source>
</reference>
<name>A0A8J7YKJ3_9ARCH</name>
<dbReference type="SUPFAM" id="SSF52080">
    <property type="entry name" value="Ribosomal proteins L15p and L18e"/>
    <property type="match status" value="1"/>
</dbReference>
<dbReference type="GO" id="GO:0006412">
    <property type="term" value="P:translation"/>
    <property type="evidence" value="ECO:0007669"/>
    <property type="project" value="UniProtKB-UniRule"/>
</dbReference>
<feature type="compositionally biased region" description="Basic residues" evidence="7">
    <location>
        <begin position="1"/>
        <end position="21"/>
    </location>
</feature>
<evidence type="ECO:0000256" key="1">
    <source>
        <dbReference type="ARBA" id="ARBA00007320"/>
    </source>
</evidence>
<dbReference type="InterPro" id="IPR030878">
    <property type="entry name" value="Ribosomal_uL15"/>
</dbReference>
<gene>
    <name evidence="5" type="primary">rpl15</name>
    <name evidence="9" type="ORF">J9259_05175</name>
</gene>
<dbReference type="GO" id="GO:0019843">
    <property type="term" value="F:rRNA binding"/>
    <property type="evidence" value="ECO:0007669"/>
    <property type="project" value="UniProtKB-UniRule"/>
</dbReference>
<evidence type="ECO:0000256" key="5">
    <source>
        <dbReference type="HAMAP-Rule" id="MF_01341"/>
    </source>
</evidence>
<keyword evidence="5" id="KW-0699">rRNA-binding</keyword>
<comment type="function">
    <text evidence="5">Binds to the 23S rRNA.</text>
</comment>
<accession>A0A8J7YKJ3</accession>
<proteinExistence type="inferred from homology"/>
<dbReference type="HAMAP" id="MF_01341">
    <property type="entry name" value="Ribosomal_uL15"/>
    <property type="match status" value="1"/>
</dbReference>
<dbReference type="InterPro" id="IPR036227">
    <property type="entry name" value="Ribosomal_uL15/eL18_sf"/>
</dbReference>
<dbReference type="EMBL" id="JAGVSJ010000010">
    <property type="protein sequence ID" value="MBX8631894.1"/>
    <property type="molecule type" value="Genomic_DNA"/>
</dbReference>
<dbReference type="InterPro" id="IPR001196">
    <property type="entry name" value="Ribosomal_uL15_CS"/>
</dbReference>
<dbReference type="PANTHER" id="PTHR11721:SF3">
    <property type="entry name" value="LARGE RIBOSOMAL SUBUNIT PROTEIN UL15"/>
    <property type="match status" value="1"/>
</dbReference>
<dbReference type="PANTHER" id="PTHR11721">
    <property type="entry name" value="60S RIBOSOMAL PROTEIN L27A"/>
    <property type="match status" value="1"/>
</dbReference>
<evidence type="ECO:0000256" key="6">
    <source>
        <dbReference type="RuleBase" id="RU003888"/>
    </source>
</evidence>